<keyword evidence="7" id="KW-0902">Two-component regulatory system</keyword>
<dbReference type="CDD" id="cd17546">
    <property type="entry name" value="REC_hyHK_CKI1_RcsC-like"/>
    <property type="match status" value="1"/>
</dbReference>
<feature type="domain" description="Histidine kinase" evidence="11">
    <location>
        <begin position="417"/>
        <end position="636"/>
    </location>
</feature>
<dbReference type="Pfam" id="PF00512">
    <property type="entry name" value="HisKA"/>
    <property type="match status" value="1"/>
</dbReference>
<evidence type="ECO:0000256" key="5">
    <source>
        <dbReference type="ARBA" id="ARBA00022679"/>
    </source>
</evidence>
<organism evidence="14 15">
    <name type="scientific">Phenylobacterium montanum</name>
    <dbReference type="NCBI Taxonomy" id="2823693"/>
    <lineage>
        <taxon>Bacteria</taxon>
        <taxon>Pseudomonadati</taxon>
        <taxon>Pseudomonadota</taxon>
        <taxon>Alphaproteobacteria</taxon>
        <taxon>Caulobacterales</taxon>
        <taxon>Caulobacteraceae</taxon>
        <taxon>Phenylobacterium</taxon>
    </lineage>
</organism>
<dbReference type="InterPro" id="IPR003660">
    <property type="entry name" value="HAMP_dom"/>
</dbReference>
<feature type="domain" description="HAMP" evidence="13">
    <location>
        <begin position="336"/>
        <end position="389"/>
    </location>
</feature>
<protein>
    <recommendedName>
        <fullName evidence="3">histidine kinase</fullName>
        <ecNumber evidence="3">2.7.13.3</ecNumber>
    </recommendedName>
</protein>
<dbReference type="InterPro" id="IPR004358">
    <property type="entry name" value="Sig_transdc_His_kin-like_C"/>
</dbReference>
<evidence type="ECO:0000313" key="14">
    <source>
        <dbReference type="EMBL" id="QUD85985.1"/>
    </source>
</evidence>
<reference evidence="14" key="1">
    <citation type="submission" date="2021-04" db="EMBL/GenBank/DDBJ databases">
        <title>The complete genome sequence of Caulobacter sp. S6.</title>
        <authorList>
            <person name="Tang Y."/>
            <person name="Ouyang W."/>
            <person name="Liu Q."/>
            <person name="Huang B."/>
            <person name="Guo Z."/>
            <person name="Lei P."/>
        </authorList>
    </citation>
    <scope>NUCLEOTIDE SEQUENCE</scope>
    <source>
        <strain evidence="14">S6</strain>
    </source>
</reference>
<evidence type="ECO:0000259" key="11">
    <source>
        <dbReference type="PROSITE" id="PS50109"/>
    </source>
</evidence>
<dbReference type="PROSITE" id="PS50885">
    <property type="entry name" value="HAMP"/>
    <property type="match status" value="1"/>
</dbReference>
<keyword evidence="5" id="KW-0808">Transferase</keyword>
<evidence type="ECO:0000259" key="13">
    <source>
        <dbReference type="PROSITE" id="PS50885"/>
    </source>
</evidence>
<dbReference type="Gene3D" id="6.10.340.10">
    <property type="match status" value="1"/>
</dbReference>
<comment type="catalytic activity">
    <reaction evidence="1">
        <text>ATP + protein L-histidine = ADP + protein N-phospho-L-histidine.</text>
        <dbReference type="EC" id="2.7.13.3"/>
    </reaction>
</comment>
<dbReference type="FunFam" id="3.30.565.10:FF:000010">
    <property type="entry name" value="Sensor histidine kinase RcsC"/>
    <property type="match status" value="1"/>
</dbReference>
<dbReference type="EMBL" id="CP073078">
    <property type="protein sequence ID" value="QUD85985.1"/>
    <property type="molecule type" value="Genomic_DNA"/>
</dbReference>
<accession>A0A975FV61</accession>
<keyword evidence="10" id="KW-0732">Signal</keyword>
<evidence type="ECO:0000256" key="7">
    <source>
        <dbReference type="ARBA" id="ARBA00023012"/>
    </source>
</evidence>
<dbReference type="SUPFAM" id="SSF158472">
    <property type="entry name" value="HAMP domain-like"/>
    <property type="match status" value="1"/>
</dbReference>
<dbReference type="GO" id="GO:0016020">
    <property type="term" value="C:membrane"/>
    <property type="evidence" value="ECO:0007669"/>
    <property type="project" value="UniProtKB-SubCell"/>
</dbReference>
<feature type="modified residue" description="4-aspartylphosphate" evidence="8">
    <location>
        <position position="705"/>
    </location>
</feature>
<keyword evidence="9" id="KW-0812">Transmembrane</keyword>
<gene>
    <name evidence="14" type="ORF">KCG34_12790</name>
</gene>
<sequence>MVVGLLVAVLVTMCAVAAHHAYQRRQQAERVLAVTEASRDLFAAMNTFRLERGATNNRLVQTPPQTQTDIAFRRWLRVRDEGQLGAGLAKLAVLDPKGDTFGRAAILDRLQAVRALRVTTDADLARPFAQRSPALPPQWMVAATALTDALADTGDRLVAAVGQEDPVVVRMMTTGQLAWAARDAAGTDMLLLGQQAAIGKPLDARQIDQHSNLTGRVDAHWSMLQTSARAQHAPAALTAAITAADSAYFVRERAMRAAILEALIAGRPSPYTLDQERVIDTEGLSSLMSVAATAFNLAAERAQRQAEAAQQEFYATLGVMLVSIGAGLVAILFVGGQVLRPIGRITEAMRAVAEGDLAHPIPDAERPDEVGDLARALRVFRENAVAKQRADAELLSSRIAQEAAEASAQAKAEFLANMSHEIRTPLTSVVGFAGLLAKTPDLPERAQAYAQRIVTGGHALRALVNDILDFSRIEAGQVELEPAPLSPLALLTDTVELIRPEAEAKGLSLTLQASDPLPAQVLADAERVRQVLLNLIGNAIKFTHDGAVTVEAAYRAGDGRLFIRVRDTGVGVSAEHRGRLFQRFSQIDASNTRRYGGAGLGLAISKGLVELMGGEIGVESLRGGGSVFWFSIEAPAIEAPPAPSGDVPEVAVGPLRILVVDDVAVNRELVSALLSPFDATLSEAANGAEAVEAASRSGFDLILMDLQMPVMDGLAATRAIRASSSLNADTPILAVSANVMAPQVEACRAAGMNDHVAKPIDPTDLLNKIGQWVSAAAPAA</sequence>
<dbReference type="RefSeq" id="WP_211936037.1">
    <property type="nucleotide sequence ID" value="NZ_CP073078.1"/>
</dbReference>
<dbReference type="InterPro" id="IPR003594">
    <property type="entry name" value="HATPase_dom"/>
</dbReference>
<keyword evidence="6" id="KW-0418">Kinase</keyword>
<dbReference type="PROSITE" id="PS50110">
    <property type="entry name" value="RESPONSE_REGULATORY"/>
    <property type="match status" value="1"/>
</dbReference>
<dbReference type="CDD" id="cd00082">
    <property type="entry name" value="HisKA"/>
    <property type="match status" value="1"/>
</dbReference>
<dbReference type="SMART" id="SM00448">
    <property type="entry name" value="REC"/>
    <property type="match status" value="1"/>
</dbReference>
<dbReference type="InterPro" id="IPR005467">
    <property type="entry name" value="His_kinase_dom"/>
</dbReference>
<dbReference type="InterPro" id="IPR001789">
    <property type="entry name" value="Sig_transdc_resp-reg_receiver"/>
</dbReference>
<dbReference type="CDD" id="cd16922">
    <property type="entry name" value="HATPase_EvgS-ArcB-TorS-like"/>
    <property type="match status" value="1"/>
</dbReference>
<dbReference type="PROSITE" id="PS50109">
    <property type="entry name" value="HIS_KIN"/>
    <property type="match status" value="1"/>
</dbReference>
<dbReference type="AlphaFoldDB" id="A0A975FV61"/>
<evidence type="ECO:0000256" key="8">
    <source>
        <dbReference type="PROSITE-ProRule" id="PRU00169"/>
    </source>
</evidence>
<proteinExistence type="predicted"/>
<evidence type="ECO:0000256" key="2">
    <source>
        <dbReference type="ARBA" id="ARBA00004370"/>
    </source>
</evidence>
<dbReference type="Gene3D" id="3.40.50.2300">
    <property type="match status" value="1"/>
</dbReference>
<evidence type="ECO:0000256" key="4">
    <source>
        <dbReference type="ARBA" id="ARBA00022553"/>
    </source>
</evidence>
<dbReference type="CDD" id="cd06225">
    <property type="entry name" value="HAMP"/>
    <property type="match status" value="1"/>
</dbReference>
<keyword evidence="9" id="KW-0472">Membrane</keyword>
<feature type="domain" description="Response regulatory" evidence="12">
    <location>
        <begin position="656"/>
        <end position="773"/>
    </location>
</feature>
<feature type="signal peptide" evidence="10">
    <location>
        <begin position="1"/>
        <end position="20"/>
    </location>
</feature>
<dbReference type="InterPro" id="IPR036890">
    <property type="entry name" value="HATPase_C_sf"/>
</dbReference>
<dbReference type="InterPro" id="IPR003661">
    <property type="entry name" value="HisK_dim/P_dom"/>
</dbReference>
<keyword evidence="4 8" id="KW-0597">Phosphoprotein</keyword>
<evidence type="ECO:0000256" key="10">
    <source>
        <dbReference type="SAM" id="SignalP"/>
    </source>
</evidence>
<keyword evidence="15" id="KW-1185">Reference proteome</keyword>
<dbReference type="SMART" id="SM00388">
    <property type="entry name" value="HisKA"/>
    <property type="match status" value="1"/>
</dbReference>
<dbReference type="Pfam" id="PF02518">
    <property type="entry name" value="HATPase_c"/>
    <property type="match status" value="1"/>
</dbReference>
<evidence type="ECO:0000259" key="12">
    <source>
        <dbReference type="PROSITE" id="PS50110"/>
    </source>
</evidence>
<evidence type="ECO:0000256" key="6">
    <source>
        <dbReference type="ARBA" id="ARBA00022777"/>
    </source>
</evidence>
<dbReference type="EC" id="2.7.13.3" evidence="3"/>
<keyword evidence="9" id="KW-1133">Transmembrane helix</keyword>
<dbReference type="Gene3D" id="3.30.565.10">
    <property type="entry name" value="Histidine kinase-like ATPase, C-terminal domain"/>
    <property type="match status" value="1"/>
</dbReference>
<name>A0A975FV61_9CAUL</name>
<evidence type="ECO:0000256" key="1">
    <source>
        <dbReference type="ARBA" id="ARBA00000085"/>
    </source>
</evidence>
<feature type="chain" id="PRO_5037653530" description="histidine kinase" evidence="10">
    <location>
        <begin position="21"/>
        <end position="780"/>
    </location>
</feature>
<dbReference type="Gene3D" id="1.10.287.130">
    <property type="match status" value="1"/>
</dbReference>
<dbReference type="Proteomes" id="UP000676409">
    <property type="component" value="Chromosome"/>
</dbReference>
<dbReference type="SMART" id="SM00387">
    <property type="entry name" value="HATPase_c"/>
    <property type="match status" value="1"/>
</dbReference>
<dbReference type="GO" id="GO:0000155">
    <property type="term" value="F:phosphorelay sensor kinase activity"/>
    <property type="evidence" value="ECO:0007669"/>
    <property type="project" value="InterPro"/>
</dbReference>
<dbReference type="KEGG" id="caul:KCG34_12790"/>
<dbReference type="InterPro" id="IPR036097">
    <property type="entry name" value="HisK_dim/P_sf"/>
</dbReference>
<dbReference type="SUPFAM" id="SSF47384">
    <property type="entry name" value="Homodimeric domain of signal transducing histidine kinase"/>
    <property type="match status" value="1"/>
</dbReference>
<dbReference type="PANTHER" id="PTHR45339:SF1">
    <property type="entry name" value="HYBRID SIGNAL TRANSDUCTION HISTIDINE KINASE J"/>
    <property type="match status" value="1"/>
</dbReference>
<evidence type="ECO:0000313" key="15">
    <source>
        <dbReference type="Proteomes" id="UP000676409"/>
    </source>
</evidence>
<dbReference type="SUPFAM" id="SSF55874">
    <property type="entry name" value="ATPase domain of HSP90 chaperone/DNA topoisomerase II/histidine kinase"/>
    <property type="match status" value="1"/>
</dbReference>
<dbReference type="Pfam" id="PF00672">
    <property type="entry name" value="HAMP"/>
    <property type="match status" value="1"/>
</dbReference>
<dbReference type="Pfam" id="PF00072">
    <property type="entry name" value="Response_reg"/>
    <property type="match status" value="1"/>
</dbReference>
<dbReference type="PRINTS" id="PR00344">
    <property type="entry name" value="BCTRLSENSOR"/>
</dbReference>
<dbReference type="SUPFAM" id="SSF52172">
    <property type="entry name" value="CheY-like"/>
    <property type="match status" value="1"/>
</dbReference>
<feature type="transmembrane region" description="Helical" evidence="9">
    <location>
        <begin position="313"/>
        <end position="334"/>
    </location>
</feature>
<dbReference type="PANTHER" id="PTHR45339">
    <property type="entry name" value="HYBRID SIGNAL TRANSDUCTION HISTIDINE KINASE J"/>
    <property type="match status" value="1"/>
</dbReference>
<dbReference type="SMART" id="SM00304">
    <property type="entry name" value="HAMP"/>
    <property type="match status" value="1"/>
</dbReference>
<evidence type="ECO:0000256" key="3">
    <source>
        <dbReference type="ARBA" id="ARBA00012438"/>
    </source>
</evidence>
<dbReference type="InterPro" id="IPR011006">
    <property type="entry name" value="CheY-like_superfamily"/>
</dbReference>
<evidence type="ECO:0000256" key="9">
    <source>
        <dbReference type="SAM" id="Phobius"/>
    </source>
</evidence>
<comment type="subcellular location">
    <subcellularLocation>
        <location evidence="2">Membrane</location>
    </subcellularLocation>
</comment>